<evidence type="ECO:0000313" key="1">
    <source>
        <dbReference type="EMBL" id="TLD71416.1"/>
    </source>
</evidence>
<dbReference type="OrthoDB" id="191192at2"/>
<dbReference type="AlphaFoldDB" id="A0A5R8KGJ0"/>
<gene>
    <name evidence="1" type="ORF">FEM03_07770</name>
</gene>
<name>A0A5R8KGJ0_9BACT</name>
<dbReference type="Gene3D" id="1.10.3100.10">
    <property type="entry name" value="Putative cytoplasmic protein"/>
    <property type="match status" value="1"/>
</dbReference>
<dbReference type="EMBL" id="VAUV01000005">
    <property type="protein sequence ID" value="TLD71416.1"/>
    <property type="molecule type" value="Genomic_DNA"/>
</dbReference>
<reference evidence="1 2" key="1">
    <citation type="submission" date="2019-05" db="EMBL/GenBank/DDBJ databases">
        <title>Verrucobacter flavum gen. nov., sp. nov. a new member of the family Verrucomicrobiaceae.</title>
        <authorList>
            <person name="Szuroczki S."/>
            <person name="Abbaszade G."/>
            <person name="Szabo A."/>
            <person name="Felfoldi T."/>
            <person name="Schumann P."/>
            <person name="Boka K."/>
            <person name="Keki Z."/>
            <person name="Toumi M."/>
            <person name="Toth E."/>
        </authorList>
    </citation>
    <scope>NUCLEOTIDE SEQUENCE [LARGE SCALE GENOMIC DNA]</scope>
    <source>
        <strain evidence="1 2">MG-N-17</strain>
    </source>
</reference>
<comment type="caution">
    <text evidence="1">The sequence shown here is derived from an EMBL/GenBank/DDBJ whole genome shotgun (WGS) entry which is preliminary data.</text>
</comment>
<dbReference type="RefSeq" id="WP_138085629.1">
    <property type="nucleotide sequence ID" value="NZ_VAUV01000005.1"/>
</dbReference>
<keyword evidence="2" id="KW-1185">Reference proteome</keyword>
<evidence type="ECO:0000313" key="2">
    <source>
        <dbReference type="Proteomes" id="UP000306196"/>
    </source>
</evidence>
<protein>
    <submittedName>
        <fullName evidence="1">Uncharacterized protein</fullName>
    </submittedName>
</protein>
<dbReference type="Proteomes" id="UP000306196">
    <property type="component" value="Unassembled WGS sequence"/>
</dbReference>
<dbReference type="InterPro" id="IPR027910">
    <property type="entry name" value="YdiL_sf"/>
</dbReference>
<accession>A0A5R8KGJ0</accession>
<proteinExistence type="predicted"/>
<sequence length="138" mass="16311">MSDSALFADFKRSFDHYLDNSNESPAEMLFLRYESELHFPEDVSSGPEPLSLDDYFQILDQCQQYAISREVTSTYVFFNPEKFQRWAHHIESEDTTENRARWAHTQIQEQVVTHVSSPITYFIITGHPEWYKVLPENL</sequence>
<organism evidence="1 2">
    <name type="scientific">Phragmitibacter flavus</name>
    <dbReference type="NCBI Taxonomy" id="2576071"/>
    <lineage>
        <taxon>Bacteria</taxon>
        <taxon>Pseudomonadati</taxon>
        <taxon>Verrucomicrobiota</taxon>
        <taxon>Verrucomicrobiia</taxon>
        <taxon>Verrucomicrobiales</taxon>
        <taxon>Verrucomicrobiaceae</taxon>
        <taxon>Phragmitibacter</taxon>
    </lineage>
</organism>